<protein>
    <submittedName>
        <fullName evidence="2">Uncharacterized protein</fullName>
    </submittedName>
</protein>
<sequence length="186" mass="20448">MCLSATLIISLLLFTKTSSDAETRESSLNIAESPASVDFHDIFSSHLAMLSDDKIQTQVKDKDFHLQTSPLVEFRFPKVDTTTGTPLSTPPAKYAISAAHVKKPNATANDATNSSSVPNYISTPSYSSTVPSSMEVTDDSTVIVAPMKDNHQRGVLDLLFPSSRVKMFKNVFDSLKMILSNTFRRR</sequence>
<evidence type="ECO:0000313" key="3">
    <source>
        <dbReference type="Proteomes" id="UP001153292"/>
    </source>
</evidence>
<keyword evidence="1" id="KW-0732">Signal</keyword>
<evidence type="ECO:0000256" key="1">
    <source>
        <dbReference type="SAM" id="SignalP"/>
    </source>
</evidence>
<evidence type="ECO:0000313" key="2">
    <source>
        <dbReference type="EMBL" id="CAH0397100.1"/>
    </source>
</evidence>
<proteinExistence type="predicted"/>
<accession>A0ABN8AP41</accession>
<dbReference type="EMBL" id="OU963894">
    <property type="protein sequence ID" value="CAH0397100.1"/>
    <property type="molecule type" value="Genomic_DNA"/>
</dbReference>
<reference evidence="2" key="1">
    <citation type="submission" date="2021-12" db="EMBL/GenBank/DDBJ databases">
        <authorList>
            <person name="King R."/>
        </authorList>
    </citation>
    <scope>NUCLEOTIDE SEQUENCE</scope>
</reference>
<organism evidence="2 3">
    <name type="scientific">Chilo suppressalis</name>
    <name type="common">Asiatic rice borer moth</name>
    <dbReference type="NCBI Taxonomy" id="168631"/>
    <lineage>
        <taxon>Eukaryota</taxon>
        <taxon>Metazoa</taxon>
        <taxon>Ecdysozoa</taxon>
        <taxon>Arthropoda</taxon>
        <taxon>Hexapoda</taxon>
        <taxon>Insecta</taxon>
        <taxon>Pterygota</taxon>
        <taxon>Neoptera</taxon>
        <taxon>Endopterygota</taxon>
        <taxon>Lepidoptera</taxon>
        <taxon>Glossata</taxon>
        <taxon>Ditrysia</taxon>
        <taxon>Pyraloidea</taxon>
        <taxon>Crambidae</taxon>
        <taxon>Crambinae</taxon>
        <taxon>Chilo</taxon>
    </lineage>
</organism>
<name>A0ABN8AP41_CHISP</name>
<feature type="signal peptide" evidence="1">
    <location>
        <begin position="1"/>
        <end position="21"/>
    </location>
</feature>
<keyword evidence="3" id="KW-1185">Reference proteome</keyword>
<feature type="chain" id="PRO_5045082628" evidence="1">
    <location>
        <begin position="22"/>
        <end position="186"/>
    </location>
</feature>
<dbReference type="Proteomes" id="UP001153292">
    <property type="component" value="Chromosome 1"/>
</dbReference>
<gene>
    <name evidence="2" type="ORF">CHILSU_LOCUS160</name>
</gene>